<dbReference type="KEGG" id="mtw:CQW49_08580"/>
<dbReference type="Gene3D" id="1.10.155.10">
    <property type="entry name" value="Chemotaxis receptor methyltransferase CheR, N-terminal domain"/>
    <property type="match status" value="1"/>
</dbReference>
<dbReference type="InterPro" id="IPR029063">
    <property type="entry name" value="SAM-dependent_MTases_sf"/>
</dbReference>
<keyword evidence="5" id="KW-0949">S-adenosyl-L-methionine</keyword>
<evidence type="ECO:0000256" key="4">
    <source>
        <dbReference type="ARBA" id="ARBA00022679"/>
    </source>
</evidence>
<proteinExistence type="predicted"/>
<protein>
    <recommendedName>
        <fullName evidence="2">protein-glutamate O-methyltransferase</fullName>
        <ecNumber evidence="2">2.1.1.80</ecNumber>
    </recommendedName>
</protein>
<dbReference type="AlphaFoldDB" id="A0A2D2D5H1"/>
<reference evidence="8" key="1">
    <citation type="submission" date="2017-10" db="EMBL/GenBank/DDBJ databases">
        <title>Completed PacBio SMRT sequence of Methylosinus trichosporium OB3b reveals presence of a third large plasmid.</title>
        <authorList>
            <person name="Charles T.C."/>
            <person name="Lynch M.D.J."/>
            <person name="Heil J.R."/>
            <person name="Cheng J."/>
        </authorList>
    </citation>
    <scope>NUCLEOTIDE SEQUENCE [LARGE SCALE GENOMIC DNA]</scope>
    <source>
        <strain evidence="8">OB3b</strain>
    </source>
</reference>
<keyword evidence="8" id="KW-1185">Reference proteome</keyword>
<keyword evidence="4" id="KW-0808">Transferase</keyword>
<dbReference type="RefSeq" id="WP_004448315.1">
    <property type="nucleotide sequence ID" value="NZ_ADVE02000001.1"/>
</dbReference>
<evidence type="ECO:0000313" key="8">
    <source>
        <dbReference type="Proteomes" id="UP000230709"/>
    </source>
</evidence>
<dbReference type="PANTHER" id="PTHR24422">
    <property type="entry name" value="CHEMOTAXIS PROTEIN METHYLTRANSFERASE"/>
    <property type="match status" value="1"/>
</dbReference>
<dbReference type="EC" id="2.1.1.80" evidence="2"/>
<dbReference type="PROSITE" id="PS50123">
    <property type="entry name" value="CHER"/>
    <property type="match status" value="1"/>
</dbReference>
<gene>
    <name evidence="7" type="ORF">CQW49_08580</name>
</gene>
<dbReference type="InterPro" id="IPR022642">
    <property type="entry name" value="CheR_C"/>
</dbReference>
<dbReference type="SMART" id="SM00138">
    <property type="entry name" value="MeTrc"/>
    <property type="match status" value="1"/>
</dbReference>
<dbReference type="GO" id="GO:0032259">
    <property type="term" value="P:methylation"/>
    <property type="evidence" value="ECO:0007669"/>
    <property type="project" value="UniProtKB-KW"/>
</dbReference>
<dbReference type="PANTHER" id="PTHR24422:SF21">
    <property type="entry name" value="CHEMOTAXIS PROTEIN METHYLTRANSFERASE 1"/>
    <property type="match status" value="1"/>
</dbReference>
<comment type="catalytic activity">
    <reaction evidence="1">
        <text>L-glutamyl-[protein] + S-adenosyl-L-methionine = [protein]-L-glutamate 5-O-methyl ester + S-adenosyl-L-homocysteine</text>
        <dbReference type="Rhea" id="RHEA:24452"/>
        <dbReference type="Rhea" id="RHEA-COMP:10208"/>
        <dbReference type="Rhea" id="RHEA-COMP:10311"/>
        <dbReference type="ChEBI" id="CHEBI:29973"/>
        <dbReference type="ChEBI" id="CHEBI:57856"/>
        <dbReference type="ChEBI" id="CHEBI:59789"/>
        <dbReference type="ChEBI" id="CHEBI:82795"/>
        <dbReference type="EC" id="2.1.1.80"/>
    </reaction>
</comment>
<dbReference type="Gene3D" id="3.40.50.150">
    <property type="entry name" value="Vaccinia Virus protein VP39"/>
    <property type="match status" value="1"/>
</dbReference>
<dbReference type="STRING" id="595536.GCA_000178815_03436"/>
<evidence type="ECO:0000256" key="2">
    <source>
        <dbReference type="ARBA" id="ARBA00012534"/>
    </source>
</evidence>
<dbReference type="Pfam" id="PF01739">
    <property type="entry name" value="CheR"/>
    <property type="match status" value="1"/>
</dbReference>
<dbReference type="PRINTS" id="PR00996">
    <property type="entry name" value="CHERMTFRASE"/>
</dbReference>
<dbReference type="InterPro" id="IPR036804">
    <property type="entry name" value="CheR_N_sf"/>
</dbReference>
<evidence type="ECO:0000256" key="3">
    <source>
        <dbReference type="ARBA" id="ARBA00022603"/>
    </source>
</evidence>
<dbReference type="EMBL" id="CP023737">
    <property type="protein sequence ID" value="ATQ70291.1"/>
    <property type="molecule type" value="Genomic_DNA"/>
</dbReference>
<evidence type="ECO:0000313" key="7">
    <source>
        <dbReference type="EMBL" id="ATQ70291.1"/>
    </source>
</evidence>
<evidence type="ECO:0000259" key="6">
    <source>
        <dbReference type="PROSITE" id="PS50123"/>
    </source>
</evidence>
<dbReference type="SUPFAM" id="SSF53335">
    <property type="entry name" value="S-adenosyl-L-methionine-dependent methyltransferases"/>
    <property type="match status" value="1"/>
</dbReference>
<organism evidence="7 8">
    <name type="scientific">Methylosinus trichosporium (strain ATCC 35070 / NCIMB 11131 / UNIQEM 75 / OB3b)</name>
    <dbReference type="NCBI Taxonomy" id="595536"/>
    <lineage>
        <taxon>Bacteria</taxon>
        <taxon>Pseudomonadati</taxon>
        <taxon>Pseudomonadota</taxon>
        <taxon>Alphaproteobacteria</taxon>
        <taxon>Hyphomicrobiales</taxon>
        <taxon>Methylocystaceae</taxon>
        <taxon>Methylosinus</taxon>
    </lineage>
</organism>
<dbReference type="Proteomes" id="UP000230709">
    <property type="component" value="Chromosome"/>
</dbReference>
<accession>A0A2D2D5H1</accession>
<evidence type="ECO:0000256" key="5">
    <source>
        <dbReference type="ARBA" id="ARBA00022691"/>
    </source>
</evidence>
<dbReference type="InterPro" id="IPR050903">
    <property type="entry name" value="Bact_Chemotaxis_MeTrfase"/>
</dbReference>
<keyword evidence="3" id="KW-0489">Methyltransferase</keyword>
<feature type="domain" description="CheR-type methyltransferase" evidence="6">
    <location>
        <begin position="1"/>
        <end position="250"/>
    </location>
</feature>
<sequence length="282" mass="32220">MSVAFARLRRLLLSVAGLSLDADKLYLAESRLAPLMLENGDIDLAELMRRIERSGDEQFLQAVIDAMTTNETFFFRDRAPFEWLRRHWLPEIMARRRDQRRLRIWSAACSTGQEPYSLAMTFEEEAERLDGWRVEILASDISETALEAARRGVYSQFEVQRGLSTARLLRHFEPPPVIGGWRVNARLRGRVVFRKINLCDDFREIGAFDLILCRNVLMYLDGDVKRQVLSRLAGSLESDGHLILGTSENVGPANRSFTPDAAECGWRLRRKTHARRLAAVGG</sequence>
<name>A0A2D2D5H1_METT3</name>
<dbReference type="SUPFAM" id="SSF47757">
    <property type="entry name" value="Chemotaxis receptor methyltransferase CheR, N-terminal domain"/>
    <property type="match status" value="1"/>
</dbReference>
<dbReference type="InterPro" id="IPR000780">
    <property type="entry name" value="CheR_MeTrfase"/>
</dbReference>
<evidence type="ECO:0000256" key="1">
    <source>
        <dbReference type="ARBA" id="ARBA00001541"/>
    </source>
</evidence>
<dbReference type="GO" id="GO:0008983">
    <property type="term" value="F:protein-glutamate O-methyltransferase activity"/>
    <property type="evidence" value="ECO:0007669"/>
    <property type="project" value="UniProtKB-EC"/>
</dbReference>